<evidence type="ECO:0000313" key="10">
    <source>
        <dbReference type="Proteomes" id="UP000192713"/>
    </source>
</evidence>
<dbReference type="InterPro" id="IPR011009">
    <property type="entry name" value="Kinase-like_dom_sf"/>
</dbReference>
<evidence type="ECO:0000259" key="8">
    <source>
        <dbReference type="PROSITE" id="PS50011"/>
    </source>
</evidence>
<dbReference type="Gene3D" id="1.10.510.10">
    <property type="entry name" value="Transferase(Phosphotransferase) domain 1"/>
    <property type="match status" value="1"/>
</dbReference>
<feature type="region of interest" description="Disordered" evidence="7">
    <location>
        <begin position="297"/>
        <end position="391"/>
    </location>
</feature>
<dbReference type="Pfam" id="PF00069">
    <property type="entry name" value="Pkinase"/>
    <property type="match status" value="1"/>
</dbReference>
<accession>A0A1X0E0E2</accession>
<dbReference type="RefSeq" id="WP_165758094.1">
    <property type="nucleotide sequence ID" value="NZ_MVHU01000024.1"/>
</dbReference>
<dbReference type="CDD" id="cd14014">
    <property type="entry name" value="STKc_PknB_like"/>
    <property type="match status" value="1"/>
</dbReference>
<dbReference type="SUPFAM" id="SSF56112">
    <property type="entry name" value="Protein kinase-like (PK-like)"/>
    <property type="match status" value="1"/>
</dbReference>
<dbReference type="InterPro" id="IPR000719">
    <property type="entry name" value="Prot_kinase_dom"/>
</dbReference>
<keyword evidence="2" id="KW-0723">Serine/threonine-protein kinase</keyword>
<keyword evidence="3" id="KW-0808">Transferase</keyword>
<evidence type="ECO:0000256" key="4">
    <source>
        <dbReference type="ARBA" id="ARBA00022741"/>
    </source>
</evidence>
<dbReference type="EMBL" id="MVHU01000024">
    <property type="protein sequence ID" value="ORA78204.1"/>
    <property type="molecule type" value="Genomic_DNA"/>
</dbReference>
<feature type="compositionally biased region" description="Low complexity" evidence="7">
    <location>
        <begin position="431"/>
        <end position="445"/>
    </location>
</feature>
<feature type="region of interest" description="Disordered" evidence="7">
    <location>
        <begin position="421"/>
        <end position="445"/>
    </location>
</feature>
<evidence type="ECO:0000256" key="7">
    <source>
        <dbReference type="SAM" id="MobiDB-lite"/>
    </source>
</evidence>
<evidence type="ECO:0000313" key="9">
    <source>
        <dbReference type="EMBL" id="ORA78204.1"/>
    </source>
</evidence>
<keyword evidence="5" id="KW-0418">Kinase</keyword>
<dbReference type="PROSITE" id="PS50011">
    <property type="entry name" value="PROTEIN_KINASE_DOM"/>
    <property type="match status" value="1"/>
</dbReference>
<dbReference type="Proteomes" id="UP000192713">
    <property type="component" value="Unassembled WGS sequence"/>
</dbReference>
<dbReference type="PANTHER" id="PTHR43289">
    <property type="entry name" value="MITOGEN-ACTIVATED PROTEIN KINASE KINASE KINASE 20-RELATED"/>
    <property type="match status" value="1"/>
</dbReference>
<dbReference type="AlphaFoldDB" id="A0A1X0E0E2"/>
<evidence type="ECO:0000256" key="6">
    <source>
        <dbReference type="ARBA" id="ARBA00022840"/>
    </source>
</evidence>
<dbReference type="GO" id="GO:0005524">
    <property type="term" value="F:ATP binding"/>
    <property type="evidence" value="ECO:0007669"/>
    <property type="project" value="UniProtKB-KW"/>
</dbReference>
<evidence type="ECO:0000256" key="3">
    <source>
        <dbReference type="ARBA" id="ARBA00022679"/>
    </source>
</evidence>
<evidence type="ECO:0000256" key="2">
    <source>
        <dbReference type="ARBA" id="ARBA00022527"/>
    </source>
</evidence>
<reference evidence="9 10" key="1">
    <citation type="submission" date="2017-02" db="EMBL/GenBank/DDBJ databases">
        <title>The new phylogeny of genus Mycobacterium.</title>
        <authorList>
            <person name="Tortoli E."/>
            <person name="Trovato A."/>
            <person name="Cirillo D.M."/>
        </authorList>
    </citation>
    <scope>NUCLEOTIDE SEQUENCE [LARGE SCALE GENOMIC DNA]</scope>
    <source>
        <strain evidence="9 10">DSM 45093</strain>
    </source>
</reference>
<dbReference type="PANTHER" id="PTHR43289:SF6">
    <property type="entry name" value="SERINE_THREONINE-PROTEIN KINASE NEKL-3"/>
    <property type="match status" value="1"/>
</dbReference>
<comment type="caution">
    <text evidence="9">The sequence shown here is derived from an EMBL/GenBank/DDBJ whole genome shotgun (WGS) entry which is preliminary data.</text>
</comment>
<dbReference type="EC" id="2.7.11.1" evidence="1"/>
<evidence type="ECO:0000256" key="1">
    <source>
        <dbReference type="ARBA" id="ARBA00012513"/>
    </source>
</evidence>
<sequence length="585" mass="61717">MSETAPGTRAGSRVGRYLLKRLLGRGPTGEVYEAVDTQKDRTAALKLLAPSLGRDPAFREWLQREALTVGRVQEPHVVPVRDYGELDGEVFIDMPLVRGDDLSALLKRTGVLPPSRAVNIVWQAAAALDAAHAAGVIHRGVKPRNILLTADDFIYLVDFGIAGAPGANAADAEHAGARWKYSAPELFSGGDFGPAVDIYSLACVLYQCLTGSPPYRADSVKMLANAHLTKPIPRPSQAGSTIPPTFDAVIAKGMAKDPRERYASAAELATAAYQALSAPDQHRTLHIYEASQQATPPLIEQPKPSAPPTAQVAPAEQPKSPVAPAPVPPVTPAPPQRPAEPPVTAADTESAPPPEPAAVPPAPQSSIPRVSTPDDDWFSSPRPMPGYGDPGRRKQLLRLGAALAVVVGLIAWMTNRSGSDELAADTDDTGSVSAASGPASSMSSAEAQARLLKLLPPGYPQDTCTPATPKGGAIAEVTCGRNVDVDGPPSATYSLFPDAGALRLAFDNTVHDTTVLICPGRIQSPGAWHRTATPAKPSGMLLCGMRQGSPTLVWTNDANRVIAHLRSEHSAPSLEQLYTWWSSHS</sequence>
<keyword evidence="4" id="KW-0547">Nucleotide-binding</keyword>
<keyword evidence="6" id="KW-0067">ATP-binding</keyword>
<feature type="compositionally biased region" description="Pro residues" evidence="7">
    <location>
        <begin position="321"/>
        <end position="341"/>
    </location>
</feature>
<feature type="domain" description="Protein kinase" evidence="8">
    <location>
        <begin position="17"/>
        <end position="285"/>
    </location>
</feature>
<proteinExistence type="predicted"/>
<dbReference type="Gene3D" id="3.30.200.20">
    <property type="entry name" value="Phosphorylase Kinase, domain 1"/>
    <property type="match status" value="1"/>
</dbReference>
<protein>
    <recommendedName>
        <fullName evidence="1">non-specific serine/threonine protein kinase</fullName>
        <ecNumber evidence="1">2.7.11.1</ecNumber>
    </recommendedName>
</protein>
<name>A0A1X0E0E2_9MYCO</name>
<dbReference type="GO" id="GO:0004674">
    <property type="term" value="F:protein serine/threonine kinase activity"/>
    <property type="evidence" value="ECO:0007669"/>
    <property type="project" value="UniProtKB-KW"/>
</dbReference>
<evidence type="ECO:0000256" key="5">
    <source>
        <dbReference type="ARBA" id="ARBA00022777"/>
    </source>
</evidence>
<feature type="compositionally biased region" description="Pro residues" evidence="7">
    <location>
        <begin position="351"/>
        <end position="363"/>
    </location>
</feature>
<gene>
    <name evidence="9" type="ORF">BST28_15755</name>
</gene>
<organism evidence="9 10">
    <name type="scientific">Mycolicibacter kumamotonensis</name>
    <dbReference type="NCBI Taxonomy" id="354243"/>
    <lineage>
        <taxon>Bacteria</taxon>
        <taxon>Bacillati</taxon>
        <taxon>Actinomycetota</taxon>
        <taxon>Actinomycetes</taxon>
        <taxon>Mycobacteriales</taxon>
        <taxon>Mycobacteriaceae</taxon>
        <taxon>Mycolicibacter</taxon>
    </lineage>
</organism>